<feature type="domain" description="BED-type" evidence="12">
    <location>
        <begin position="51"/>
        <end position="113"/>
    </location>
</feature>
<evidence type="ECO:0000256" key="4">
    <source>
        <dbReference type="ARBA" id="ARBA00022771"/>
    </source>
</evidence>
<evidence type="ECO:0000313" key="14">
    <source>
        <dbReference type="Proteomes" id="UP000682877"/>
    </source>
</evidence>
<protein>
    <recommendedName>
        <fullName evidence="12">BED-type domain-containing protein</fullName>
    </recommendedName>
</protein>
<dbReference type="InterPro" id="IPR012337">
    <property type="entry name" value="RNaseH-like_sf"/>
</dbReference>
<dbReference type="Proteomes" id="UP000682877">
    <property type="component" value="Chromosome 2"/>
</dbReference>
<dbReference type="GO" id="GO:0005634">
    <property type="term" value="C:nucleus"/>
    <property type="evidence" value="ECO:0007669"/>
    <property type="project" value="UniProtKB-SubCell"/>
</dbReference>
<evidence type="ECO:0000256" key="7">
    <source>
        <dbReference type="ARBA" id="ARBA00023125"/>
    </source>
</evidence>
<dbReference type="Pfam" id="PF05699">
    <property type="entry name" value="Dimer_Tnp_hAT"/>
    <property type="match status" value="1"/>
</dbReference>
<dbReference type="SMART" id="SM00614">
    <property type="entry name" value="ZnF_BED"/>
    <property type="match status" value="1"/>
</dbReference>
<dbReference type="PROSITE" id="PS50808">
    <property type="entry name" value="ZF_BED"/>
    <property type="match status" value="1"/>
</dbReference>
<keyword evidence="7" id="KW-0238">DNA-binding</keyword>
<dbReference type="GO" id="GO:0008270">
    <property type="term" value="F:zinc ion binding"/>
    <property type="evidence" value="ECO:0007669"/>
    <property type="project" value="UniProtKB-KW"/>
</dbReference>
<evidence type="ECO:0000259" key="12">
    <source>
        <dbReference type="PROSITE" id="PS50808"/>
    </source>
</evidence>
<dbReference type="AlphaFoldDB" id="A0A8S1ZMZ3"/>
<keyword evidence="8" id="KW-0804">Transcription</keyword>
<evidence type="ECO:0000256" key="6">
    <source>
        <dbReference type="ARBA" id="ARBA00023015"/>
    </source>
</evidence>
<keyword evidence="5" id="KW-0862">Zinc</keyword>
<gene>
    <name evidence="13" type="ORF">AARE701A_LOCUS4228</name>
</gene>
<feature type="region of interest" description="Disordered" evidence="11">
    <location>
        <begin position="25"/>
        <end position="53"/>
    </location>
</feature>
<dbReference type="InterPro" id="IPR003656">
    <property type="entry name" value="Znf_BED"/>
</dbReference>
<evidence type="ECO:0000256" key="3">
    <source>
        <dbReference type="ARBA" id="ARBA00022723"/>
    </source>
</evidence>
<name>A0A8S1ZMZ3_ARAAE</name>
<feature type="compositionally biased region" description="Low complexity" evidence="11">
    <location>
        <begin position="31"/>
        <end position="45"/>
    </location>
</feature>
<accession>A0A8S1ZMZ3</accession>
<evidence type="ECO:0000256" key="11">
    <source>
        <dbReference type="SAM" id="MobiDB-lite"/>
    </source>
</evidence>
<dbReference type="PANTHER" id="PTHR46481:SF10">
    <property type="entry name" value="ZINC FINGER BED DOMAIN-CONTAINING PROTEIN 39"/>
    <property type="match status" value="1"/>
</dbReference>
<reference evidence="13" key="1">
    <citation type="submission" date="2021-01" db="EMBL/GenBank/DDBJ databases">
        <authorList>
            <person name="Bezrukov I."/>
        </authorList>
    </citation>
    <scope>NUCLEOTIDE SEQUENCE</scope>
</reference>
<keyword evidence="9" id="KW-0539">Nucleus</keyword>
<dbReference type="Pfam" id="PF14372">
    <property type="entry name" value="hAT-like_RNase-H"/>
    <property type="match status" value="1"/>
</dbReference>
<dbReference type="GO" id="GO:0046983">
    <property type="term" value="F:protein dimerization activity"/>
    <property type="evidence" value="ECO:0007669"/>
    <property type="project" value="InterPro"/>
</dbReference>
<keyword evidence="14" id="KW-1185">Reference proteome</keyword>
<evidence type="ECO:0000256" key="9">
    <source>
        <dbReference type="ARBA" id="ARBA00023242"/>
    </source>
</evidence>
<dbReference type="InterPro" id="IPR025525">
    <property type="entry name" value="hAT-like_transposase_RNase-H"/>
</dbReference>
<keyword evidence="6" id="KW-0805">Transcription regulation</keyword>
<comment type="subunit">
    <text evidence="2">Homodimer.</text>
</comment>
<evidence type="ECO:0000256" key="2">
    <source>
        <dbReference type="ARBA" id="ARBA00011738"/>
    </source>
</evidence>
<keyword evidence="4 10" id="KW-0863">Zinc-finger</keyword>
<dbReference type="SUPFAM" id="SSF53098">
    <property type="entry name" value="Ribonuclease H-like"/>
    <property type="match status" value="1"/>
</dbReference>
<dbReference type="PANTHER" id="PTHR46481">
    <property type="entry name" value="ZINC FINGER BED DOMAIN-CONTAINING PROTEIN 4"/>
    <property type="match status" value="1"/>
</dbReference>
<evidence type="ECO:0000256" key="8">
    <source>
        <dbReference type="ARBA" id="ARBA00023163"/>
    </source>
</evidence>
<keyword evidence="3" id="KW-0479">Metal-binding</keyword>
<evidence type="ECO:0000256" key="1">
    <source>
        <dbReference type="ARBA" id="ARBA00004123"/>
    </source>
</evidence>
<dbReference type="EMBL" id="LR999452">
    <property type="protein sequence ID" value="CAE5962504.1"/>
    <property type="molecule type" value="Genomic_DNA"/>
</dbReference>
<dbReference type="GO" id="GO:0003677">
    <property type="term" value="F:DNA binding"/>
    <property type="evidence" value="ECO:0007669"/>
    <property type="project" value="UniProtKB-KW"/>
</dbReference>
<evidence type="ECO:0000256" key="5">
    <source>
        <dbReference type="ARBA" id="ARBA00022833"/>
    </source>
</evidence>
<sequence length="666" mass="76417">MDLESLQTIAFLNAQNDLIDMNEEDAEVQAPEQSETQIQPTQTQQAPRKRRKTSNVWDDFISVGLESDEKERAKCIHCGTKLVIGTSSRPHGNYGTNHLSRHLEKCPKMPKKIDRPVYDQKIDREMVSEVIIYHDLPFRYVEYEKVRARDKYLNPDYQPICRQTAAADVFVRYEVEKEKLKELFAKHRGRVSFTSDLWSAKASMTSYICVTAHFIDEGWHLHSYILDFCELKSPHTGEHIANRILDCLKEWGLEKKVLSMTLDNATNNNNMVKILKGQLQMISGSGLLCDGKFLHIRCCAHILNIIVKKGLELAKDVLHNIRESVLYVKASPQRKEAFAACVERVGIRSGAGLSLDVPTRWNSTYEMLARALKFRKAFDSMKAFDTNYKSLPSDDEWDRGEKICDLLKPFSVITTYISGSKYPTSNVYFTQVWRIELLLKKYGTCDDEDIKQMAMEMQIKFAKYWKDYSLILAIGAVLDPRLKVKMLEVAYQKVDPTTSALKIKELEKNLEMIFKAYQTSSPGVSGTTNPHDLLSESPLEDDFDNDLFELERSIEAGVNNTKSHLDIYLAEPRLEWKAFPNLDVLRYWKDNQHRLGDLALMALDILSIPITTVSSESAFSIGSRVLTPYRNRLLPQNVRALLCTRNWLRGFAEYEGTVEDNNDTTL</sequence>
<organism evidence="13 14">
    <name type="scientific">Arabidopsis arenosa</name>
    <name type="common">Sand rock-cress</name>
    <name type="synonym">Cardaminopsis arenosa</name>
    <dbReference type="NCBI Taxonomy" id="38785"/>
    <lineage>
        <taxon>Eukaryota</taxon>
        <taxon>Viridiplantae</taxon>
        <taxon>Streptophyta</taxon>
        <taxon>Embryophyta</taxon>
        <taxon>Tracheophyta</taxon>
        <taxon>Spermatophyta</taxon>
        <taxon>Magnoliopsida</taxon>
        <taxon>eudicotyledons</taxon>
        <taxon>Gunneridae</taxon>
        <taxon>Pentapetalae</taxon>
        <taxon>rosids</taxon>
        <taxon>malvids</taxon>
        <taxon>Brassicales</taxon>
        <taxon>Brassicaceae</taxon>
        <taxon>Camelineae</taxon>
        <taxon>Arabidopsis</taxon>
    </lineage>
</organism>
<evidence type="ECO:0000256" key="10">
    <source>
        <dbReference type="PROSITE-ProRule" id="PRU00027"/>
    </source>
</evidence>
<comment type="subcellular location">
    <subcellularLocation>
        <location evidence="1">Nucleus</location>
    </subcellularLocation>
</comment>
<evidence type="ECO:0000313" key="13">
    <source>
        <dbReference type="EMBL" id="CAE5962504.1"/>
    </source>
</evidence>
<proteinExistence type="predicted"/>
<dbReference type="InterPro" id="IPR052035">
    <property type="entry name" value="ZnF_BED_domain_contain"/>
</dbReference>
<dbReference type="InterPro" id="IPR008906">
    <property type="entry name" value="HATC_C_dom"/>
</dbReference>